<comment type="caution">
    <text evidence="7">The sequence shown here is derived from an EMBL/GenBank/DDBJ whole genome shotgun (WGS) entry which is preliminary data.</text>
</comment>
<feature type="region of interest" description="Disordered" evidence="6">
    <location>
        <begin position="340"/>
        <end position="359"/>
    </location>
</feature>
<dbReference type="InterPro" id="IPR036390">
    <property type="entry name" value="WH_DNA-bd_sf"/>
</dbReference>
<reference evidence="7" key="2">
    <citation type="submission" date="2023-05" db="EMBL/GenBank/DDBJ databases">
        <authorList>
            <consortium name="Lawrence Berkeley National Laboratory"/>
            <person name="Steindorff A."/>
            <person name="Hensen N."/>
            <person name="Bonometti L."/>
            <person name="Westerberg I."/>
            <person name="Brannstrom I.O."/>
            <person name="Guillou S."/>
            <person name="Cros-Aarteil S."/>
            <person name="Calhoun S."/>
            <person name="Haridas S."/>
            <person name="Kuo A."/>
            <person name="Mondo S."/>
            <person name="Pangilinan J."/>
            <person name="Riley R."/>
            <person name="Labutti K."/>
            <person name="Andreopoulos B."/>
            <person name="Lipzen A."/>
            <person name="Chen C."/>
            <person name="Yanf M."/>
            <person name="Daum C."/>
            <person name="Ng V."/>
            <person name="Clum A."/>
            <person name="Ohm R."/>
            <person name="Martin F."/>
            <person name="Silar P."/>
            <person name="Natvig D."/>
            <person name="Lalanne C."/>
            <person name="Gautier V."/>
            <person name="Ament-Velasquez S.L."/>
            <person name="Kruys A."/>
            <person name="Hutchinson M.I."/>
            <person name="Powell A.J."/>
            <person name="Barry K."/>
            <person name="Miller A.N."/>
            <person name="Grigoriev I.V."/>
            <person name="Debuchy R."/>
            <person name="Gladieux P."/>
            <person name="Thoren M.H."/>
            <person name="Johannesson H."/>
        </authorList>
    </citation>
    <scope>NUCLEOTIDE SEQUENCE</scope>
    <source>
        <strain evidence="7">PSN243</strain>
    </source>
</reference>
<dbReference type="PANTHER" id="PTHR12780">
    <property type="entry name" value="RNA POLYMERASE III DNA DIRECTED , 39KD SUBUNIT-RELATED"/>
    <property type="match status" value="1"/>
</dbReference>
<dbReference type="Gene3D" id="1.10.10.10">
    <property type="entry name" value="Winged helix-like DNA-binding domain superfamily/Winged helix DNA-binding domain"/>
    <property type="match status" value="1"/>
</dbReference>
<dbReference type="InterPro" id="IPR016049">
    <property type="entry name" value="RNA_pol_Rpc34-like"/>
</dbReference>
<organism evidence="7 8">
    <name type="scientific">Podospora aff. communis PSN243</name>
    <dbReference type="NCBI Taxonomy" id="3040156"/>
    <lineage>
        <taxon>Eukaryota</taxon>
        <taxon>Fungi</taxon>
        <taxon>Dikarya</taxon>
        <taxon>Ascomycota</taxon>
        <taxon>Pezizomycotina</taxon>
        <taxon>Sordariomycetes</taxon>
        <taxon>Sordariomycetidae</taxon>
        <taxon>Sordariales</taxon>
        <taxon>Podosporaceae</taxon>
        <taxon>Podospora</taxon>
    </lineage>
</organism>
<dbReference type="GO" id="GO:0005737">
    <property type="term" value="C:cytoplasm"/>
    <property type="evidence" value="ECO:0007669"/>
    <property type="project" value="UniProtKB-ARBA"/>
</dbReference>
<feature type="region of interest" description="Disordered" evidence="6">
    <location>
        <begin position="197"/>
        <end position="231"/>
    </location>
</feature>
<dbReference type="Pfam" id="PF05158">
    <property type="entry name" value="RNA_pol_Rpc34"/>
    <property type="match status" value="1"/>
</dbReference>
<comment type="subcellular location">
    <subcellularLocation>
        <location evidence="1">Nucleus</location>
    </subcellularLocation>
</comment>
<dbReference type="InterPro" id="IPR036388">
    <property type="entry name" value="WH-like_DNA-bd_sf"/>
</dbReference>
<keyword evidence="4" id="KW-0804">Transcription</keyword>
<gene>
    <name evidence="7" type="ORF">QBC34DRAFT_400908</name>
</gene>
<dbReference type="AlphaFoldDB" id="A0AAV9GT11"/>
<keyword evidence="3 7" id="KW-0240">DNA-directed RNA polymerase</keyword>
<evidence type="ECO:0000256" key="1">
    <source>
        <dbReference type="ARBA" id="ARBA00004123"/>
    </source>
</evidence>
<protein>
    <submittedName>
        <fullName evidence="7">DNA-directed RNA polymerase</fullName>
    </submittedName>
</protein>
<dbReference type="InterPro" id="IPR007832">
    <property type="entry name" value="RNA_pol_Rpc34"/>
</dbReference>
<dbReference type="GO" id="GO:0005666">
    <property type="term" value="C:RNA polymerase III complex"/>
    <property type="evidence" value="ECO:0007669"/>
    <property type="project" value="InterPro"/>
</dbReference>
<dbReference type="PIRSF" id="PIRSF028763">
    <property type="entry name" value="RNA_pol_Rpc34"/>
    <property type="match status" value="1"/>
</dbReference>
<evidence type="ECO:0000256" key="6">
    <source>
        <dbReference type="SAM" id="MobiDB-lite"/>
    </source>
</evidence>
<dbReference type="EMBL" id="MU865928">
    <property type="protein sequence ID" value="KAK4451406.1"/>
    <property type="molecule type" value="Genomic_DNA"/>
</dbReference>
<name>A0AAV9GT11_9PEZI</name>
<keyword evidence="5" id="KW-0539">Nucleus</keyword>
<dbReference type="GO" id="GO:0006383">
    <property type="term" value="P:transcription by RNA polymerase III"/>
    <property type="evidence" value="ECO:0007669"/>
    <property type="project" value="InterPro"/>
</dbReference>
<reference evidence="7" key="1">
    <citation type="journal article" date="2023" name="Mol. Phylogenet. Evol.">
        <title>Genome-scale phylogeny and comparative genomics of the fungal order Sordariales.</title>
        <authorList>
            <person name="Hensen N."/>
            <person name="Bonometti L."/>
            <person name="Westerberg I."/>
            <person name="Brannstrom I.O."/>
            <person name="Guillou S."/>
            <person name="Cros-Aarteil S."/>
            <person name="Calhoun S."/>
            <person name="Haridas S."/>
            <person name="Kuo A."/>
            <person name="Mondo S."/>
            <person name="Pangilinan J."/>
            <person name="Riley R."/>
            <person name="LaButti K."/>
            <person name="Andreopoulos B."/>
            <person name="Lipzen A."/>
            <person name="Chen C."/>
            <person name="Yan M."/>
            <person name="Daum C."/>
            <person name="Ng V."/>
            <person name="Clum A."/>
            <person name="Steindorff A."/>
            <person name="Ohm R.A."/>
            <person name="Martin F."/>
            <person name="Silar P."/>
            <person name="Natvig D.O."/>
            <person name="Lalanne C."/>
            <person name="Gautier V."/>
            <person name="Ament-Velasquez S.L."/>
            <person name="Kruys A."/>
            <person name="Hutchinson M.I."/>
            <person name="Powell A.J."/>
            <person name="Barry K."/>
            <person name="Miller A.N."/>
            <person name="Grigoriev I.V."/>
            <person name="Debuchy R."/>
            <person name="Gladieux P."/>
            <person name="Hiltunen Thoren M."/>
            <person name="Johannesson H."/>
        </authorList>
    </citation>
    <scope>NUCLEOTIDE SEQUENCE</scope>
    <source>
        <strain evidence="7">PSN243</strain>
    </source>
</reference>
<dbReference type="Proteomes" id="UP001321760">
    <property type="component" value="Unassembled WGS sequence"/>
</dbReference>
<feature type="compositionally biased region" description="Basic and acidic residues" evidence="6">
    <location>
        <begin position="340"/>
        <end position="349"/>
    </location>
</feature>
<accession>A0AAV9GT11</accession>
<comment type="similarity">
    <text evidence="2">Belongs to the eukaryotic RPC34/RPC39 RNA polymerase subunit family.</text>
</comment>
<evidence type="ECO:0000313" key="7">
    <source>
        <dbReference type="EMBL" id="KAK4451406.1"/>
    </source>
</evidence>
<evidence type="ECO:0000256" key="2">
    <source>
        <dbReference type="ARBA" id="ARBA00011038"/>
    </source>
</evidence>
<evidence type="ECO:0000256" key="4">
    <source>
        <dbReference type="ARBA" id="ARBA00023163"/>
    </source>
</evidence>
<keyword evidence="8" id="KW-1185">Reference proteome</keyword>
<dbReference type="FunFam" id="1.10.10.10:FF:000116">
    <property type="entry name" value="DNA-directed RNA polymerase III subunit RPC6"/>
    <property type="match status" value="1"/>
</dbReference>
<proteinExistence type="inferred from homology"/>
<dbReference type="SUPFAM" id="SSF46785">
    <property type="entry name" value="Winged helix' DNA-binding domain"/>
    <property type="match status" value="1"/>
</dbReference>
<dbReference type="GO" id="GO:0005654">
    <property type="term" value="C:nucleoplasm"/>
    <property type="evidence" value="ECO:0007669"/>
    <property type="project" value="UniProtKB-ARBA"/>
</dbReference>
<sequence length="411" mass="45177">MADAGDPDKIQLLKDELYREAKEHGSEDRMFSQQDLTDLGVVSPGEPALLLKVIQGLCNDKLFVGVTSQTGIAWRWRKKEDAKKYTSLPNDETMMVYAIIDEAGADGIWNRTIKHKLNMHESVVKTCIKHLETKGYIASMKNVEHPNKKMYIKANLRPSDRATGGPWFTDGELDTAFIAVLERFVFEYIKTRSAYLGSQGRPRGDASTLKTPRKGVIKGSALDGDAAPRGVKRAANDISNDDAAAPANGEVAAPATIAPRSKGRIYLPLPAGYRQYPTVSEIAQFIHTTGITNNTTLSEADIQQLVDGLYYDGLIEPIKINSRRGYRVTRATKQDTVPFEQREKERQAGKETVSMGAEATGNGLTETPCGRCPVFDLCEEGGPVSPSNCVYFVQWLDMEDAVSKPTATIAV</sequence>
<evidence type="ECO:0000313" key="8">
    <source>
        <dbReference type="Proteomes" id="UP001321760"/>
    </source>
</evidence>
<evidence type="ECO:0000256" key="5">
    <source>
        <dbReference type="ARBA" id="ARBA00023242"/>
    </source>
</evidence>
<evidence type="ECO:0000256" key="3">
    <source>
        <dbReference type="ARBA" id="ARBA00022478"/>
    </source>
</evidence>